<accession>A0ABW9QZU3</accession>
<evidence type="ECO:0000313" key="3">
    <source>
        <dbReference type="Proteomes" id="UP000437736"/>
    </source>
</evidence>
<name>A0ABW9QZU3_9ACTN</name>
<sequence length="236" mass="24552">MSAHRGASGCRPENTMAAFRAGVAAGADAVELDVHATADHHLVVIHDYDLARTTDGDGLVHERTLAEVRALSAGRWYDEAYAAERVPLLAEVLALPGVELEVELKGLPSERLVDGVCRAVEASGAAGRVQVTGAEHMVVAEVKRRLPAVTAGLFLPPREPGIPAAAYQRLVEESAAFGGFAVVHGRLSGLRALDLGRLHARGLAVQAGDVSGRAEILEAVGLGVDRLSTGDPAAAL</sequence>
<dbReference type="InterPro" id="IPR030395">
    <property type="entry name" value="GP_PDE_dom"/>
</dbReference>
<keyword evidence="3" id="KW-1185">Reference proteome</keyword>
<dbReference type="PANTHER" id="PTHR46211:SF14">
    <property type="entry name" value="GLYCEROPHOSPHODIESTER PHOSPHODIESTERASE"/>
    <property type="match status" value="1"/>
</dbReference>
<dbReference type="EMBL" id="WJHE01001696">
    <property type="protein sequence ID" value="MST35387.1"/>
    <property type="molecule type" value="Genomic_DNA"/>
</dbReference>
<feature type="domain" description="GP-PDE" evidence="1">
    <location>
        <begin position="1"/>
        <end position="236"/>
    </location>
</feature>
<feature type="non-terminal residue" evidence="2">
    <location>
        <position position="236"/>
    </location>
</feature>
<dbReference type="Proteomes" id="UP000437736">
    <property type="component" value="Unassembled WGS sequence"/>
</dbReference>
<evidence type="ECO:0000259" key="1">
    <source>
        <dbReference type="PROSITE" id="PS51704"/>
    </source>
</evidence>
<reference evidence="2 3" key="1">
    <citation type="submission" date="2019-11" db="EMBL/GenBank/DDBJ databases">
        <title>Acidiferrimicrobium australis gen. nov., sp. nov., an acidophilic and obligately heterotrophic, member of the Actinobacteria that catalyses dissimilatory oxido- reduction of iron isolated from metal-rich acidic water in Chile.</title>
        <authorList>
            <person name="Gonzalez D."/>
            <person name="Huber K."/>
            <person name="Hedrich S."/>
            <person name="Rojas-Villalobos C."/>
            <person name="Quatrini R."/>
            <person name="Dinamarca M.A."/>
            <person name="Schwarz A."/>
            <person name="Canales C."/>
            <person name="Nancucheo I."/>
        </authorList>
    </citation>
    <scope>NUCLEOTIDE SEQUENCE [LARGE SCALE GENOMIC DNA]</scope>
    <source>
        <strain evidence="2 3">USS-CCA1</strain>
    </source>
</reference>
<comment type="caution">
    <text evidence="2">The sequence shown here is derived from an EMBL/GenBank/DDBJ whole genome shotgun (WGS) entry which is preliminary data.</text>
</comment>
<dbReference type="InterPro" id="IPR017946">
    <property type="entry name" value="PLC-like_Pdiesterase_TIM-brl"/>
</dbReference>
<evidence type="ECO:0000313" key="2">
    <source>
        <dbReference type="EMBL" id="MST35387.1"/>
    </source>
</evidence>
<proteinExistence type="predicted"/>
<dbReference type="Gene3D" id="3.20.20.190">
    <property type="entry name" value="Phosphatidylinositol (PI) phosphodiesterase"/>
    <property type="match status" value="1"/>
</dbReference>
<gene>
    <name evidence="2" type="ORF">GHK86_21975</name>
</gene>
<protein>
    <recommendedName>
        <fullName evidence="1">GP-PDE domain-containing protein</fullName>
    </recommendedName>
</protein>
<dbReference type="PROSITE" id="PS51704">
    <property type="entry name" value="GP_PDE"/>
    <property type="match status" value="1"/>
</dbReference>
<dbReference type="PANTHER" id="PTHR46211">
    <property type="entry name" value="GLYCEROPHOSPHORYL DIESTER PHOSPHODIESTERASE"/>
    <property type="match status" value="1"/>
</dbReference>
<dbReference type="Pfam" id="PF03009">
    <property type="entry name" value="GDPD"/>
    <property type="match status" value="1"/>
</dbReference>
<dbReference type="SUPFAM" id="SSF51695">
    <property type="entry name" value="PLC-like phosphodiesterases"/>
    <property type="match status" value="1"/>
</dbReference>
<organism evidence="2 3">
    <name type="scientific">Acidiferrimicrobium australe</name>
    <dbReference type="NCBI Taxonomy" id="2664430"/>
    <lineage>
        <taxon>Bacteria</taxon>
        <taxon>Bacillati</taxon>
        <taxon>Actinomycetota</taxon>
        <taxon>Acidimicrobiia</taxon>
        <taxon>Acidimicrobiales</taxon>
        <taxon>Acidimicrobiaceae</taxon>
        <taxon>Acidiferrimicrobium</taxon>
    </lineage>
</organism>